<evidence type="ECO:0000313" key="2">
    <source>
        <dbReference type="Proteomes" id="UP001055811"/>
    </source>
</evidence>
<proteinExistence type="predicted"/>
<accession>A0ACB9H9M6</accession>
<comment type="caution">
    <text evidence="1">The sequence shown here is derived from an EMBL/GenBank/DDBJ whole genome shotgun (WGS) entry which is preliminary data.</text>
</comment>
<keyword evidence="2" id="KW-1185">Reference proteome</keyword>
<dbReference type="Proteomes" id="UP001055811">
    <property type="component" value="Linkage Group LG01"/>
</dbReference>
<reference evidence="1 2" key="2">
    <citation type="journal article" date="2022" name="Mol. Ecol. Resour.">
        <title>The genomes of chicory, endive, great burdock and yacon provide insights into Asteraceae paleo-polyploidization history and plant inulin production.</title>
        <authorList>
            <person name="Fan W."/>
            <person name="Wang S."/>
            <person name="Wang H."/>
            <person name="Wang A."/>
            <person name="Jiang F."/>
            <person name="Liu H."/>
            <person name="Zhao H."/>
            <person name="Xu D."/>
            <person name="Zhang Y."/>
        </authorList>
    </citation>
    <scope>NUCLEOTIDE SEQUENCE [LARGE SCALE GENOMIC DNA]</scope>
    <source>
        <strain evidence="2">cv. Punajuju</strain>
        <tissue evidence="1">Leaves</tissue>
    </source>
</reference>
<organism evidence="1 2">
    <name type="scientific">Cichorium intybus</name>
    <name type="common">Chicory</name>
    <dbReference type="NCBI Taxonomy" id="13427"/>
    <lineage>
        <taxon>Eukaryota</taxon>
        <taxon>Viridiplantae</taxon>
        <taxon>Streptophyta</taxon>
        <taxon>Embryophyta</taxon>
        <taxon>Tracheophyta</taxon>
        <taxon>Spermatophyta</taxon>
        <taxon>Magnoliopsida</taxon>
        <taxon>eudicotyledons</taxon>
        <taxon>Gunneridae</taxon>
        <taxon>Pentapetalae</taxon>
        <taxon>asterids</taxon>
        <taxon>campanulids</taxon>
        <taxon>Asterales</taxon>
        <taxon>Asteraceae</taxon>
        <taxon>Cichorioideae</taxon>
        <taxon>Cichorieae</taxon>
        <taxon>Cichoriinae</taxon>
        <taxon>Cichorium</taxon>
    </lineage>
</organism>
<evidence type="ECO:0000313" key="1">
    <source>
        <dbReference type="EMBL" id="KAI3792016.1"/>
    </source>
</evidence>
<dbReference type="EMBL" id="CM042009">
    <property type="protein sequence ID" value="KAI3792016.1"/>
    <property type="molecule type" value="Genomic_DNA"/>
</dbReference>
<gene>
    <name evidence="1" type="ORF">L2E82_05885</name>
</gene>
<protein>
    <submittedName>
        <fullName evidence="1">Uncharacterized protein</fullName>
    </submittedName>
</protein>
<reference evidence="2" key="1">
    <citation type="journal article" date="2022" name="Mol. Ecol. Resour.">
        <title>The genomes of chicory, endive, great burdock and yacon provide insights into Asteraceae palaeo-polyploidization history and plant inulin production.</title>
        <authorList>
            <person name="Fan W."/>
            <person name="Wang S."/>
            <person name="Wang H."/>
            <person name="Wang A."/>
            <person name="Jiang F."/>
            <person name="Liu H."/>
            <person name="Zhao H."/>
            <person name="Xu D."/>
            <person name="Zhang Y."/>
        </authorList>
    </citation>
    <scope>NUCLEOTIDE SEQUENCE [LARGE SCALE GENOMIC DNA]</scope>
    <source>
        <strain evidence="2">cv. Punajuju</strain>
    </source>
</reference>
<sequence>MDTPQKGPEILVIYNHHRRAREQTPDVDEQQISFSSRDKKPEGWSGDDPLIIQARIRDIIIHRVHIDSGSAADIMFEHCFRQLPREWRADLRPPTGNLTGFTGHSIIPTGMIYLPITIDDGQRKKTVTLEFTVVRTPSEHNIILGRPAALYFGIVASTLHGIIKFPTDAGVASVLATPQKTLKCYQIMLPADIDSKRKRPRDEPEESREIIHHDYPDQKIQVGSTLPTKLRKKVISLLRKYKQVFAWEPADMVRVERTIIEHNLNIVPGSNVVKQKRRGQAGERNNAINAEVAKLVKAGIVREAFFPTWIANPVMVKKSDGSWRMCIDYTDLNKACPKDCYPLPEIDQKVESLEGFKWKCFLDAYKGYHQILMRQEDEDKTAFYTDHGTFCYQKMPFGLKNAGATYQRLVDKAFKDQIGRNVEVYVDDMVIKSRAEQSLLQDIEETLKMLSKIQMKLNPAKCTFGVEEGKFLGYYITREGIQPNPEKVKDFVEIKSPACLREIQGLSGKLTALGRFVAKSAEKALPLFNTLRGCVDKNNFRWTDEAETALTHLKDAMKSLPTLACPVPGEKLSIYLAASPDAISAVLTVEREHQQRPVYFVSRALQGPELRYPQLEKLVLALIYAARRLRRYFQAHHIEVLTSQPIRQILLKPEKSGRLAKWAIELGEHDIDYKPRTSIKGQALADFLAEMPEEAEAATSQRSKQEPDTPQETWMLHTDGAARKEGSGAGLVLTSPEGEEITYALRFDFQTTNNEAEYEALLAGMRLAKENGAKHLLAHSDSLLVTNQINGAYELKDQRMKKYVEEVNRIAKTMEFFTIKQIPRAANRKADTLSKLASTAFDHLSKEVLVEVLKERSIDGRKIAPISTTTTTWMTPLIDYLTQGLLPTDNAEARKVKVRAPQYAMRNDKLYRRGYLEPWLKCITPEEGKTVLEEIHAGDAGAHEGARALTGRTLRVGVYWPDIHADAMEVTKKCVACQTFSPLHHLPAAPMSSISSPWPFYQWGIDIVGPFPEAPGRVKFLIVAVDYFTKWIEAEAVASITGKNMIKFMWKNILTRFGTPKVLVSDNGLQFAEDPFRTWCAEKLIKQKFTSVAHPQANGQTEVSNRTLVAGLKKRLGKAKGRWVEELPTVLWSYRTTPRTSTKETPFRLTYGTEAVLPPEIFIGSLRTTEFVEDNNDQDLRLNLDILEEKRELANIRQACYKAATEKYYNARVREKRFGVGDLVLRKNEASHAELRGKLGPTWEGPYRVTEANSKGCYVLETLEGRVIPRTWNVQNLKQFHY</sequence>
<name>A0ACB9H9M6_CICIN</name>